<evidence type="ECO:0000313" key="3">
    <source>
        <dbReference type="Proteomes" id="UP001217838"/>
    </source>
</evidence>
<sequence>MRQMWIGAALVVACQGAGKDTAGVGASESETAATTSSETSAETTTSPTVTTTMPIETTTITTTTTSSTTEAPTGTTDEPTSTSTTTGPPPVTAVPVFIAQGHYGRTTISCDDGHTWIHDKSEDDSVRCFEDGLDCDHNAFAGRGIAHGEQTFVLTWGWGAPGSVVRSEDAAMFETVLMDTPTFADVAFGNGRFVANNSMTQISDDLGKTWSPGGALGIDINTRAIEFFPHDAGWFVVTGESGETREIVRSPDGITWAPATTRPPQCGGYVIGMAYGSGIGVIASGNGHVCRTSDGGDTWEYVPVSADLSSPPIWTGSEFFVYEGSTLHRSADGASWQSEPITPGDASIGPIARSPEGTFVAANAGWMVWYEKQKFFRSEDGVNWEVLPEGAFAGSHPIYFMAHGEVAPGAGCPAE</sequence>
<gene>
    <name evidence="2" type="ORF">POL58_20550</name>
</gene>
<reference evidence="2 3" key="1">
    <citation type="submission" date="2022-11" db="EMBL/GenBank/DDBJ databases">
        <title>Minimal conservation of predation-associated metabolite biosynthetic gene clusters underscores biosynthetic potential of Myxococcota including descriptions for ten novel species: Archangium lansinium sp. nov., Myxococcus landrumus sp. nov., Nannocystis bai.</title>
        <authorList>
            <person name="Ahearne A."/>
            <person name="Stevens C."/>
            <person name="Dowd S."/>
        </authorList>
    </citation>
    <scope>NUCLEOTIDE SEQUENCE [LARGE SCALE GENOMIC DNA]</scope>
    <source>
        <strain evidence="2 3">NCELM</strain>
    </source>
</reference>
<dbReference type="Proteomes" id="UP001217838">
    <property type="component" value="Unassembled WGS sequence"/>
</dbReference>
<dbReference type="InterPro" id="IPR015943">
    <property type="entry name" value="WD40/YVTN_repeat-like_dom_sf"/>
</dbReference>
<organism evidence="2 3">
    <name type="scientific">Nannocystis radixulma</name>
    <dbReference type="NCBI Taxonomy" id="2995305"/>
    <lineage>
        <taxon>Bacteria</taxon>
        <taxon>Pseudomonadati</taxon>
        <taxon>Myxococcota</taxon>
        <taxon>Polyangia</taxon>
        <taxon>Nannocystales</taxon>
        <taxon>Nannocystaceae</taxon>
        <taxon>Nannocystis</taxon>
    </lineage>
</organism>
<dbReference type="SUPFAM" id="SSF110296">
    <property type="entry name" value="Oligoxyloglucan reducing end-specific cellobiohydrolase"/>
    <property type="match status" value="2"/>
</dbReference>
<feature type="region of interest" description="Disordered" evidence="1">
    <location>
        <begin position="20"/>
        <end position="90"/>
    </location>
</feature>
<dbReference type="EMBL" id="JAQNDN010000010">
    <property type="protein sequence ID" value="MDC0670156.1"/>
    <property type="molecule type" value="Genomic_DNA"/>
</dbReference>
<comment type="caution">
    <text evidence="2">The sequence shown here is derived from an EMBL/GenBank/DDBJ whole genome shotgun (WGS) entry which is preliminary data.</text>
</comment>
<keyword evidence="3" id="KW-1185">Reference proteome</keyword>
<evidence type="ECO:0000256" key="1">
    <source>
        <dbReference type="SAM" id="MobiDB-lite"/>
    </source>
</evidence>
<dbReference type="Gene3D" id="2.130.10.10">
    <property type="entry name" value="YVTN repeat-like/Quinoprotein amine dehydrogenase"/>
    <property type="match status" value="1"/>
</dbReference>
<protein>
    <submittedName>
        <fullName evidence="2">Sialidase family protein</fullName>
    </submittedName>
</protein>
<feature type="compositionally biased region" description="Low complexity" evidence="1">
    <location>
        <begin position="27"/>
        <end position="86"/>
    </location>
</feature>
<proteinExistence type="predicted"/>
<name>A0ABT5B7R6_9BACT</name>
<dbReference type="CDD" id="cd15482">
    <property type="entry name" value="Sialidase_non-viral"/>
    <property type="match status" value="1"/>
</dbReference>
<accession>A0ABT5B7R6</accession>
<evidence type="ECO:0000313" key="2">
    <source>
        <dbReference type="EMBL" id="MDC0670156.1"/>
    </source>
</evidence>
<dbReference type="RefSeq" id="WP_271999973.1">
    <property type="nucleotide sequence ID" value="NZ_JAQNDN010000010.1"/>
</dbReference>